<evidence type="ECO:0000256" key="5">
    <source>
        <dbReference type="ARBA" id="ARBA00022759"/>
    </source>
</evidence>
<comment type="function">
    <text evidence="1">Possible endonuclease which induces a single-strand cut and initiates DNA replication.</text>
</comment>
<keyword evidence="6" id="KW-0378">Hydrolase</keyword>
<evidence type="ECO:0000313" key="8">
    <source>
        <dbReference type="EMBL" id="WAJ69733.1"/>
    </source>
</evidence>
<proteinExistence type="inferred from homology"/>
<evidence type="ECO:0000259" key="7">
    <source>
        <dbReference type="Pfam" id="PF05840"/>
    </source>
</evidence>
<gene>
    <name evidence="8" type="ORF">OLW01_11290</name>
</gene>
<keyword evidence="3" id="KW-0235">DNA replication</keyword>
<dbReference type="Proteomes" id="UP001163726">
    <property type="component" value="Chromosome"/>
</dbReference>
<dbReference type="RefSeq" id="WP_268074017.1">
    <property type="nucleotide sequence ID" value="NZ_CP109965.1"/>
</dbReference>
<evidence type="ECO:0000313" key="9">
    <source>
        <dbReference type="Proteomes" id="UP001163726"/>
    </source>
</evidence>
<name>A0ABY7AJK0_9ALTE</name>
<keyword evidence="4" id="KW-0540">Nuclease</keyword>
<accession>A0ABY7AJK0</accession>
<evidence type="ECO:0000256" key="3">
    <source>
        <dbReference type="ARBA" id="ARBA00022705"/>
    </source>
</evidence>
<evidence type="ECO:0000256" key="6">
    <source>
        <dbReference type="ARBA" id="ARBA00022801"/>
    </source>
</evidence>
<feature type="domain" description="Replication gene A protein-like" evidence="7">
    <location>
        <begin position="68"/>
        <end position="311"/>
    </location>
</feature>
<dbReference type="GO" id="GO:0004519">
    <property type="term" value="F:endonuclease activity"/>
    <property type="evidence" value="ECO:0007669"/>
    <property type="project" value="UniProtKB-KW"/>
</dbReference>
<evidence type="ECO:0000256" key="2">
    <source>
        <dbReference type="ARBA" id="ARBA00009260"/>
    </source>
</evidence>
<dbReference type="EMBL" id="CP109965">
    <property type="protein sequence ID" value="WAJ69733.1"/>
    <property type="molecule type" value="Genomic_DNA"/>
</dbReference>
<reference evidence="8" key="1">
    <citation type="submission" date="2022-10" db="EMBL/GenBank/DDBJ databases">
        <title>Catenovulum adriacola sp. nov. isolated in the Harbour of Susak.</title>
        <authorList>
            <person name="Schoch T."/>
            <person name="Reich S.J."/>
            <person name="Stoeferle S."/>
            <person name="Flaiz M."/>
            <person name="Kazda M."/>
            <person name="Riedel C.U."/>
            <person name="Duerre P."/>
        </authorList>
    </citation>
    <scope>NUCLEOTIDE SEQUENCE</scope>
    <source>
        <strain evidence="8">TS8</strain>
    </source>
</reference>
<evidence type="ECO:0000256" key="1">
    <source>
        <dbReference type="ARBA" id="ARBA00003293"/>
    </source>
</evidence>
<comment type="similarity">
    <text evidence="2">Belongs to the phage GPA family.</text>
</comment>
<sequence length="516" mass="58891">MLNNIDKALRIGDLNLSESLDNLKNLAREKARLVKLAQESARARILSGCADDALIYGIENIPSDETEQLKKFGCDSWWFKQFKTLKKRKLEQMARDLELVHKHKSSYVSNYTNNRRQQEKSLSRQFLESTYINNELGDEFSLAEVYDKNVSNPAIRRAELMVRAKGFEELAEYNHHQALFITLTTPSRFHQIKANGTANPKFNGATPREAHHFLNDEWKLIRSAIHKKQINPYGFRVVEPHHDSTPHWHLLLFIHPDDTKSLIQTFQHYALQDADTNQSNLKHRIKCVTIDSEKGSATGYIAKYISKNIDGHGLDKDLDGKDANESAQKIEAWASNWGIRQFQQIGGAPVTIWRELRKLRDPVDNPIIEQARKAADSSDWAAYNLSMGGVNLPRSARPIQPYYEEQEINLVFNTDTGEVIDEPNIVKKLKGLSAGDHVTITRKHNWTISGSVNSVNSGTEINEFAEQLGGSSKHGASVMHRASIPDFDEIASQFDAYTDQQERWFQYYESLHYDGL</sequence>
<keyword evidence="5 8" id="KW-0255">Endonuclease</keyword>
<dbReference type="InterPro" id="IPR008766">
    <property type="entry name" value="Replication_gene_A-like"/>
</dbReference>
<dbReference type="Pfam" id="PF05840">
    <property type="entry name" value="Phage_GPA"/>
    <property type="match status" value="1"/>
</dbReference>
<keyword evidence="9" id="KW-1185">Reference proteome</keyword>
<organism evidence="8 9">
    <name type="scientific">Catenovulum adriaticum</name>
    <dbReference type="NCBI Taxonomy" id="2984846"/>
    <lineage>
        <taxon>Bacteria</taxon>
        <taxon>Pseudomonadati</taxon>
        <taxon>Pseudomonadota</taxon>
        <taxon>Gammaproteobacteria</taxon>
        <taxon>Alteromonadales</taxon>
        <taxon>Alteromonadaceae</taxon>
        <taxon>Catenovulum</taxon>
    </lineage>
</organism>
<protein>
    <submittedName>
        <fullName evidence="8">Replication endonuclease</fullName>
    </submittedName>
</protein>
<evidence type="ECO:0000256" key="4">
    <source>
        <dbReference type="ARBA" id="ARBA00022722"/>
    </source>
</evidence>